<proteinExistence type="predicted"/>
<keyword evidence="1" id="KW-0472">Membrane</keyword>
<dbReference type="AlphaFoldDB" id="A0AB33BH48"/>
<evidence type="ECO:0000256" key="1">
    <source>
        <dbReference type="SAM" id="Phobius"/>
    </source>
</evidence>
<dbReference type="Proteomes" id="UP000192439">
    <property type="component" value="Chromosome"/>
</dbReference>
<keyword evidence="3" id="KW-1185">Reference proteome</keyword>
<evidence type="ECO:0000313" key="2">
    <source>
        <dbReference type="EMBL" id="ARI80505.1"/>
    </source>
</evidence>
<dbReference type="EMBL" id="CP020771">
    <property type="protein sequence ID" value="ARI80505.1"/>
    <property type="molecule type" value="Genomic_DNA"/>
</dbReference>
<keyword evidence="1" id="KW-0812">Transmembrane</keyword>
<accession>A0AB33BH48</accession>
<name>A0AB33BH48_MICA7</name>
<evidence type="ECO:0000313" key="3">
    <source>
        <dbReference type="Proteomes" id="UP000192439"/>
    </source>
</evidence>
<protein>
    <recommendedName>
        <fullName evidence="4">Lipoprotein</fullName>
    </recommendedName>
</protein>
<reference evidence="2 3" key="1">
    <citation type="journal article" date="2018" name="Harmful Algae">
        <title>The highly heterogeneous methylated genomes and diverse restriction-modification systems of bloom-forming Microcystis.</title>
        <authorList>
            <person name="Zhao L."/>
            <person name="Song Y."/>
            <person name="Li L."/>
            <person name="Gan N."/>
            <person name="Brand J.J."/>
            <person name="Song L."/>
        </authorList>
    </citation>
    <scope>NUCLEOTIDE SEQUENCE [LARGE SCALE GENOMIC DNA]</scope>
    <source>
        <strain evidence="2 3">PCC 7806SL</strain>
    </source>
</reference>
<keyword evidence="1" id="KW-1133">Transmembrane helix</keyword>
<feature type="transmembrane region" description="Helical" evidence="1">
    <location>
        <begin position="7"/>
        <end position="26"/>
    </location>
</feature>
<gene>
    <name evidence="2" type="ORF">BH695_1224</name>
</gene>
<sequence length="40" mass="4758">MINVKDLLFMIAIFINLFSCIIKPWLNYDGDLEHFLLTKN</sequence>
<evidence type="ECO:0008006" key="4">
    <source>
        <dbReference type="Google" id="ProtNLM"/>
    </source>
</evidence>
<organism evidence="2 3">
    <name type="scientific">Microcystis aeruginosa PCC 7806SL</name>
    <dbReference type="NCBI Taxonomy" id="1903187"/>
    <lineage>
        <taxon>Bacteria</taxon>
        <taxon>Bacillati</taxon>
        <taxon>Cyanobacteriota</taxon>
        <taxon>Cyanophyceae</taxon>
        <taxon>Oscillatoriophycideae</taxon>
        <taxon>Chroococcales</taxon>
        <taxon>Microcystaceae</taxon>
        <taxon>Microcystis</taxon>
    </lineage>
</organism>